<dbReference type="EMBL" id="FMWK01000006">
    <property type="protein sequence ID" value="SCZ78628.1"/>
    <property type="molecule type" value="Genomic_DNA"/>
</dbReference>
<dbReference type="Proteomes" id="UP000199428">
    <property type="component" value="Unassembled WGS sequence"/>
</dbReference>
<evidence type="ECO:0000313" key="1">
    <source>
        <dbReference type="EMBL" id="SCZ78628.1"/>
    </source>
</evidence>
<dbReference type="SUPFAM" id="SSF52266">
    <property type="entry name" value="SGNH hydrolase"/>
    <property type="match status" value="1"/>
</dbReference>
<protein>
    <recommendedName>
        <fullName evidence="3">SGNH/GDSL hydrolase family protein</fullName>
    </recommendedName>
</protein>
<proteinExistence type="predicted"/>
<evidence type="ECO:0000313" key="2">
    <source>
        <dbReference type="Proteomes" id="UP000199428"/>
    </source>
</evidence>
<dbReference type="RefSeq" id="WP_090162282.1">
    <property type="nucleotide sequence ID" value="NZ_FMWK01000006.1"/>
</dbReference>
<evidence type="ECO:0008006" key="3">
    <source>
        <dbReference type="Google" id="ProtNLM"/>
    </source>
</evidence>
<name>A0A1G5RXP4_PSEXY</name>
<reference evidence="1 2" key="1">
    <citation type="submission" date="2016-10" db="EMBL/GenBank/DDBJ databases">
        <authorList>
            <person name="de Groot N.N."/>
        </authorList>
    </citation>
    <scope>NUCLEOTIDE SEQUENCE [LARGE SCALE GENOMIC DNA]</scope>
    <source>
        <strain evidence="1 2">DSM 10317</strain>
    </source>
</reference>
<accession>A0A1G5RXP4</accession>
<gene>
    <name evidence="1" type="ORF">SAMN02910350_01367</name>
</gene>
<organism evidence="1 2">
    <name type="scientific">Pseudobutyrivibrio xylanivorans</name>
    <dbReference type="NCBI Taxonomy" id="185007"/>
    <lineage>
        <taxon>Bacteria</taxon>
        <taxon>Bacillati</taxon>
        <taxon>Bacillota</taxon>
        <taxon>Clostridia</taxon>
        <taxon>Lachnospirales</taxon>
        <taxon>Lachnospiraceae</taxon>
        <taxon>Pseudobutyrivibrio</taxon>
    </lineage>
</organism>
<dbReference type="AlphaFoldDB" id="A0A1G5RXP4"/>
<dbReference type="Gene3D" id="3.40.50.1110">
    <property type="entry name" value="SGNH hydrolase"/>
    <property type="match status" value="1"/>
</dbReference>
<dbReference type="InterPro" id="IPR036514">
    <property type="entry name" value="SGNH_hydro_sf"/>
</dbReference>
<sequence length="463" mass="54918">MKRFFTRGISVIAGTLIFVFICHQLNYIFCATDEWFQQLFRSYYKQDNIDNLFLGSSVVYFSENPEIMDEETGLNNFNLSSNAQRIDTSYFLLKDAIEKNDLKNVYIDCYSWIMTEYEIWDNEKQQYVMVDYIDDPYNDGQLWKLIDELKFSLTKAQIIAEYSKEGDVFGAVLPFTRYRQKLFDWDYIKENLALKTKTKKNNGEPEIHTDEYGFKCYIQEKGYQYIDTEIPEDGRALAKERDFNKYCMGKKGESWLRKCIELCQKNNINVTLYVTPNIELQIASTENYDRYYRELTAIADEYNVELYDFNLIKEDYLDLNDRSMFCDVHHMNAKGAEKFTKLLAKVLRSNPDKNKEMFYESIVQKKACEKPMLYGCYFYDYNEESGVESDPSEYDYRDFVIASNRENMKYTVSRTINGKNDGIPELIQESTDNKEIKIPINEHGIIYIDGEYENQHQIIEIDY</sequence>